<evidence type="ECO:0000313" key="2">
    <source>
        <dbReference type="EMBL" id="CCF72609.1"/>
    </source>
</evidence>
<organism evidence="2 3">
    <name type="scientific">Babesia microti (strain RI)</name>
    <dbReference type="NCBI Taxonomy" id="1133968"/>
    <lineage>
        <taxon>Eukaryota</taxon>
        <taxon>Sar</taxon>
        <taxon>Alveolata</taxon>
        <taxon>Apicomplexa</taxon>
        <taxon>Aconoidasida</taxon>
        <taxon>Piroplasmida</taxon>
        <taxon>Babesiidae</taxon>
        <taxon>Babesia</taxon>
    </lineage>
</organism>
<dbReference type="AlphaFoldDB" id="I7J826"/>
<reference evidence="2 3" key="3">
    <citation type="journal article" date="2016" name="Sci. Rep.">
        <title>Genome-wide diversity and gene expression profiling of Babesia microti isolates identify polymorphic genes that mediate host-pathogen interactions.</title>
        <authorList>
            <person name="Silva J.C."/>
            <person name="Cornillot E."/>
            <person name="McCracken C."/>
            <person name="Usmani-Brown S."/>
            <person name="Dwivedi A."/>
            <person name="Ifeonu O.O."/>
            <person name="Crabtree J."/>
            <person name="Gotia H.T."/>
            <person name="Virji A.Z."/>
            <person name="Reynes C."/>
            <person name="Colinge J."/>
            <person name="Kumar V."/>
            <person name="Lawres L."/>
            <person name="Pazzi J.E."/>
            <person name="Pablo J.V."/>
            <person name="Hung C."/>
            <person name="Brancato J."/>
            <person name="Kumari P."/>
            <person name="Orvis J."/>
            <person name="Tretina K."/>
            <person name="Chibucos M."/>
            <person name="Ott S."/>
            <person name="Sadzewicz L."/>
            <person name="Sengamalay N."/>
            <person name="Shetty A.C."/>
            <person name="Su Q."/>
            <person name="Tallon L."/>
            <person name="Fraser C.M."/>
            <person name="Frutos R."/>
            <person name="Molina D.M."/>
            <person name="Krause P.J."/>
            <person name="Ben Mamoun C."/>
        </authorList>
    </citation>
    <scope>NUCLEOTIDE SEQUENCE [LARGE SCALE GENOMIC DNA]</scope>
    <source>
        <strain evidence="2 3">RI</strain>
    </source>
</reference>
<reference evidence="2 3" key="2">
    <citation type="journal article" date="2013" name="PLoS ONE">
        <title>Whole genome mapping and re-organization of the nuclear and mitochondrial genomes of Babesia microti isolates.</title>
        <authorList>
            <person name="Cornillot E."/>
            <person name="Dassouli A."/>
            <person name="Garg A."/>
            <person name="Pachikara N."/>
            <person name="Randazzo S."/>
            <person name="Depoix D."/>
            <person name="Carcy B."/>
            <person name="Delbecq S."/>
            <person name="Frutos R."/>
            <person name="Silva J.C."/>
            <person name="Sutton R."/>
            <person name="Krause P.J."/>
            <person name="Mamoun C.B."/>
        </authorList>
    </citation>
    <scope>NUCLEOTIDE SEQUENCE [LARGE SCALE GENOMIC DNA]</scope>
    <source>
        <strain evidence="2 3">RI</strain>
    </source>
</reference>
<protein>
    <submittedName>
        <fullName evidence="2">Uncharacterized protein</fullName>
    </submittedName>
</protein>
<dbReference type="GeneID" id="24423220"/>
<gene>
    <name evidence="2" type="ORF">BMR1_01G00725</name>
</gene>
<evidence type="ECO:0000313" key="3">
    <source>
        <dbReference type="Proteomes" id="UP000002899"/>
    </source>
</evidence>
<dbReference type="Proteomes" id="UP000002899">
    <property type="component" value="Chromosome I"/>
</dbReference>
<feature type="compositionally biased region" description="Basic and acidic residues" evidence="1">
    <location>
        <begin position="1"/>
        <end position="10"/>
    </location>
</feature>
<feature type="compositionally biased region" description="Low complexity" evidence="1">
    <location>
        <begin position="11"/>
        <end position="26"/>
    </location>
</feature>
<proteinExistence type="predicted"/>
<accession>I7J826</accession>
<sequence length="169" mass="18232">MSSKIGDKANNDSSQNGNNSSTIFNNIFNNTTTSDILPTTTGPPNSNIDNPSANFLRPSGMVVGINDQVFRQTGIQKPTLPMKFDPIGPFGVDPDEDVLPSLNTSQFNPIEPFTTAEQFHSIGAEESIIDNFGRRGGQNPKGSSMNHPFNYSGRSPNLGGGFAPRHFPF</sequence>
<dbReference type="OrthoDB" id="370646at2759"/>
<evidence type="ECO:0000256" key="1">
    <source>
        <dbReference type="SAM" id="MobiDB-lite"/>
    </source>
</evidence>
<name>I7J826_BABMR</name>
<keyword evidence="3" id="KW-1185">Reference proteome</keyword>
<feature type="region of interest" description="Disordered" evidence="1">
    <location>
        <begin position="1"/>
        <end position="26"/>
    </location>
</feature>
<reference evidence="2 3" key="1">
    <citation type="journal article" date="2012" name="Nucleic Acids Res.">
        <title>Sequencing of the smallest Apicomplexan genome from the human pathogen Babesia microti.</title>
        <authorList>
            <person name="Cornillot E."/>
            <person name="Hadj-Kaddour K."/>
            <person name="Dassouli A."/>
            <person name="Noel B."/>
            <person name="Ranwez V."/>
            <person name="Vacherie B."/>
            <person name="Augagneur Y."/>
            <person name="Bres V."/>
            <person name="Duclos A."/>
            <person name="Randazzo S."/>
            <person name="Carcy B."/>
            <person name="Debierre-Grockiego F."/>
            <person name="Delbecq S."/>
            <person name="Moubri-Menage K."/>
            <person name="Shams-Eldin H."/>
            <person name="Usmani-Brown S."/>
            <person name="Bringaud F."/>
            <person name="Wincker P."/>
            <person name="Vivares C.P."/>
            <person name="Schwarz R.T."/>
            <person name="Schetters T.P."/>
            <person name="Krause P.J."/>
            <person name="Gorenflot A."/>
            <person name="Berry V."/>
            <person name="Barbe V."/>
            <person name="Ben Mamoun C."/>
        </authorList>
    </citation>
    <scope>NUCLEOTIDE SEQUENCE [LARGE SCALE GENOMIC DNA]</scope>
    <source>
        <strain evidence="2 3">RI</strain>
    </source>
</reference>
<dbReference type="VEuPathDB" id="PiroplasmaDB:BMR1_01G00725"/>
<dbReference type="KEGG" id="bmic:BMR1_01G00725"/>
<dbReference type="RefSeq" id="XP_012647218.1">
    <property type="nucleotide sequence ID" value="XM_012791764.1"/>
</dbReference>
<dbReference type="EMBL" id="FO082871">
    <property type="protein sequence ID" value="CCF72609.1"/>
    <property type="molecule type" value="Genomic_DNA"/>
</dbReference>